<dbReference type="PANTHER" id="PTHR30469">
    <property type="entry name" value="MULTIDRUG RESISTANCE PROTEIN MDTA"/>
    <property type="match status" value="1"/>
</dbReference>
<organism evidence="4 5">
    <name type="scientific">Aquabacterium soli</name>
    <dbReference type="NCBI Taxonomy" id="2493092"/>
    <lineage>
        <taxon>Bacteria</taxon>
        <taxon>Pseudomonadati</taxon>
        <taxon>Pseudomonadota</taxon>
        <taxon>Betaproteobacteria</taxon>
        <taxon>Burkholderiales</taxon>
        <taxon>Aquabacterium</taxon>
    </lineage>
</organism>
<reference evidence="4 5" key="1">
    <citation type="submission" date="2018-12" db="EMBL/GenBank/DDBJ databases">
        <title>The whole draft genome of Aquabacterium sp. SJQ9.</title>
        <authorList>
            <person name="Sun L."/>
            <person name="Gao X."/>
            <person name="Chen W."/>
            <person name="Huang K."/>
        </authorList>
    </citation>
    <scope>NUCLEOTIDE SEQUENCE [LARGE SCALE GENOMIC DNA]</scope>
    <source>
        <strain evidence="4 5">SJQ9</strain>
    </source>
</reference>
<dbReference type="SUPFAM" id="SSF111369">
    <property type="entry name" value="HlyD-like secretion proteins"/>
    <property type="match status" value="1"/>
</dbReference>
<protein>
    <submittedName>
        <fullName evidence="4">Efflux RND transporter periplasmic adaptor subunit</fullName>
    </submittedName>
</protein>
<evidence type="ECO:0000256" key="2">
    <source>
        <dbReference type="SAM" id="SignalP"/>
    </source>
</evidence>
<dbReference type="AlphaFoldDB" id="A0A3R8S5M9"/>
<keyword evidence="2" id="KW-0732">Signal</keyword>
<evidence type="ECO:0000259" key="3">
    <source>
        <dbReference type="Pfam" id="PF25973"/>
    </source>
</evidence>
<dbReference type="RefSeq" id="WP_125244589.1">
    <property type="nucleotide sequence ID" value="NZ_RSED01000016.1"/>
</dbReference>
<proteinExistence type="inferred from homology"/>
<dbReference type="EMBL" id="RSED01000016">
    <property type="protein sequence ID" value="RRS02953.1"/>
    <property type="molecule type" value="Genomic_DNA"/>
</dbReference>
<evidence type="ECO:0000313" key="5">
    <source>
        <dbReference type="Proteomes" id="UP000269265"/>
    </source>
</evidence>
<sequence length="271" mass="29219">MKTTCGLIACAVSMPLAAQAAPGDYDCLIEPSQVIDIRSPVSGLIDKVYVERGGAVKRGMVLVSLESSVEKAAVDLARFKSGMDGPLKSSETRLAHAVKKLGRKTELADKNYTSAQDRDDADAERRIAESEALTARENKQYAQLEYNYTASQLAQRQLRSPIDGVVVDQSMHPGELAEVGENKPSILKIARINPLRVKAILPMALYTRMKPGQGAEVVPEKPLPGRYATTVTIVDKVVDAASGTFQVRMELPNPNNALPGGVKCKVAFKGL</sequence>
<dbReference type="InterPro" id="IPR058647">
    <property type="entry name" value="BSH_CzcB-like"/>
</dbReference>
<dbReference type="GO" id="GO:1990281">
    <property type="term" value="C:efflux pump complex"/>
    <property type="evidence" value="ECO:0007669"/>
    <property type="project" value="TreeGrafter"/>
</dbReference>
<dbReference type="Gene3D" id="1.10.287.470">
    <property type="entry name" value="Helix hairpin bin"/>
    <property type="match status" value="1"/>
</dbReference>
<dbReference type="InterPro" id="IPR006143">
    <property type="entry name" value="RND_pump_MFP"/>
</dbReference>
<dbReference type="Pfam" id="PF25973">
    <property type="entry name" value="BSH_CzcB"/>
    <property type="match status" value="1"/>
</dbReference>
<dbReference type="Gene3D" id="2.40.30.170">
    <property type="match status" value="1"/>
</dbReference>
<name>A0A3R8S5M9_9BURK</name>
<keyword evidence="5" id="KW-1185">Reference proteome</keyword>
<comment type="caution">
    <text evidence="4">The sequence shown here is derived from an EMBL/GenBank/DDBJ whole genome shotgun (WGS) entry which is preliminary data.</text>
</comment>
<comment type="similarity">
    <text evidence="1">Belongs to the membrane fusion protein (MFP) (TC 8.A.1) family.</text>
</comment>
<dbReference type="NCBIfam" id="TIGR01730">
    <property type="entry name" value="RND_mfp"/>
    <property type="match status" value="1"/>
</dbReference>
<accession>A0A3R8S5M9</accession>
<dbReference type="PANTHER" id="PTHR30469:SF15">
    <property type="entry name" value="HLYD FAMILY OF SECRETION PROTEINS"/>
    <property type="match status" value="1"/>
</dbReference>
<feature type="chain" id="PRO_5018690944" evidence="2">
    <location>
        <begin position="21"/>
        <end position="271"/>
    </location>
</feature>
<dbReference type="OrthoDB" id="9768185at2"/>
<feature type="signal peptide" evidence="2">
    <location>
        <begin position="1"/>
        <end position="20"/>
    </location>
</feature>
<evidence type="ECO:0000313" key="4">
    <source>
        <dbReference type="EMBL" id="RRS02953.1"/>
    </source>
</evidence>
<dbReference type="GO" id="GO:0015562">
    <property type="term" value="F:efflux transmembrane transporter activity"/>
    <property type="evidence" value="ECO:0007669"/>
    <property type="project" value="TreeGrafter"/>
</dbReference>
<dbReference type="Proteomes" id="UP000269265">
    <property type="component" value="Unassembled WGS sequence"/>
</dbReference>
<gene>
    <name evidence="4" type="ORF">EIP75_17560</name>
</gene>
<evidence type="ECO:0000256" key="1">
    <source>
        <dbReference type="ARBA" id="ARBA00009477"/>
    </source>
</evidence>
<dbReference type="Gene3D" id="2.40.50.100">
    <property type="match status" value="1"/>
</dbReference>
<feature type="domain" description="CzcB-like barrel-sandwich hybrid" evidence="3">
    <location>
        <begin position="35"/>
        <end position="178"/>
    </location>
</feature>